<feature type="domain" description="Histidine kinase" evidence="3">
    <location>
        <begin position="16"/>
        <end position="107"/>
    </location>
</feature>
<name>A0A645EGW7_9ZZZZ</name>
<dbReference type="EC" id="2.7.13.3" evidence="4"/>
<dbReference type="InterPro" id="IPR004358">
    <property type="entry name" value="Sig_transdc_His_kin-like_C"/>
</dbReference>
<organism evidence="4">
    <name type="scientific">bioreactor metagenome</name>
    <dbReference type="NCBI Taxonomy" id="1076179"/>
    <lineage>
        <taxon>unclassified sequences</taxon>
        <taxon>metagenomes</taxon>
        <taxon>ecological metagenomes</taxon>
    </lineage>
</organism>
<accession>A0A645EGW7</accession>
<dbReference type="Gene3D" id="3.30.565.10">
    <property type="entry name" value="Histidine kinase-like ATPase, C-terminal domain"/>
    <property type="match status" value="1"/>
</dbReference>
<sequence>MDGDEGLIPCDIKKALYRIICEGAGNAIRHGKCTYLNVSMEVEDEKIKVNICDNGVGFDIEKVMKDKNTGLGVYNMKTLSKHYNGKCTIRSEVNNGTTIRVEIPITNTLPNVLSKVGEMIVS</sequence>
<comment type="caution">
    <text evidence="4">The sequence shown here is derived from an EMBL/GenBank/DDBJ whole genome shotgun (WGS) entry which is preliminary data.</text>
</comment>
<evidence type="ECO:0000259" key="3">
    <source>
        <dbReference type="PROSITE" id="PS50109"/>
    </source>
</evidence>
<dbReference type="PRINTS" id="PR00344">
    <property type="entry name" value="BCTRLSENSOR"/>
</dbReference>
<dbReference type="SMART" id="SM00387">
    <property type="entry name" value="HATPase_c"/>
    <property type="match status" value="1"/>
</dbReference>
<dbReference type="EMBL" id="VSSQ01046055">
    <property type="protein sequence ID" value="MPN00004.1"/>
    <property type="molecule type" value="Genomic_DNA"/>
</dbReference>
<protein>
    <submittedName>
        <fullName evidence="4">Oxygen sensor histidine kinase NreB</fullName>
        <ecNumber evidence="4">2.7.13.3</ecNumber>
    </submittedName>
</protein>
<evidence type="ECO:0000313" key="4">
    <source>
        <dbReference type="EMBL" id="MPN00004.1"/>
    </source>
</evidence>
<dbReference type="PROSITE" id="PS50109">
    <property type="entry name" value="HIS_KIN"/>
    <property type="match status" value="1"/>
</dbReference>
<dbReference type="InterPro" id="IPR003594">
    <property type="entry name" value="HATPase_dom"/>
</dbReference>
<dbReference type="AlphaFoldDB" id="A0A645EGW7"/>
<dbReference type="SUPFAM" id="SSF55874">
    <property type="entry name" value="ATPase domain of HSP90 chaperone/DNA topoisomerase II/histidine kinase"/>
    <property type="match status" value="1"/>
</dbReference>
<evidence type="ECO:0000256" key="1">
    <source>
        <dbReference type="ARBA" id="ARBA00022679"/>
    </source>
</evidence>
<dbReference type="GO" id="GO:0004673">
    <property type="term" value="F:protein histidine kinase activity"/>
    <property type="evidence" value="ECO:0007669"/>
    <property type="project" value="UniProtKB-EC"/>
</dbReference>
<keyword evidence="2 4" id="KW-0418">Kinase</keyword>
<dbReference type="InterPro" id="IPR005467">
    <property type="entry name" value="His_kinase_dom"/>
</dbReference>
<dbReference type="InterPro" id="IPR036890">
    <property type="entry name" value="HATPase_C_sf"/>
</dbReference>
<gene>
    <name evidence="4" type="primary">nreB_4</name>
    <name evidence="4" type="ORF">SDC9_147198</name>
</gene>
<reference evidence="4" key="1">
    <citation type="submission" date="2019-08" db="EMBL/GenBank/DDBJ databases">
        <authorList>
            <person name="Kucharzyk K."/>
            <person name="Murdoch R.W."/>
            <person name="Higgins S."/>
            <person name="Loffler F."/>
        </authorList>
    </citation>
    <scope>NUCLEOTIDE SEQUENCE</scope>
</reference>
<dbReference type="InterPro" id="IPR050482">
    <property type="entry name" value="Sensor_HK_TwoCompSys"/>
</dbReference>
<proteinExistence type="predicted"/>
<keyword evidence="1 4" id="KW-0808">Transferase</keyword>
<dbReference type="Pfam" id="PF02518">
    <property type="entry name" value="HATPase_c"/>
    <property type="match status" value="1"/>
</dbReference>
<dbReference type="PANTHER" id="PTHR24421">
    <property type="entry name" value="NITRATE/NITRITE SENSOR PROTEIN NARX-RELATED"/>
    <property type="match status" value="1"/>
</dbReference>
<evidence type="ECO:0000256" key="2">
    <source>
        <dbReference type="ARBA" id="ARBA00022777"/>
    </source>
</evidence>
<dbReference type="GO" id="GO:0000160">
    <property type="term" value="P:phosphorelay signal transduction system"/>
    <property type="evidence" value="ECO:0007669"/>
    <property type="project" value="UniProtKB-KW"/>
</dbReference>